<sequence>MSSEELRTTIINGTPTLLHQGFTYSYTERASPSSQTDLLYECIRPECKGRIRVQHYTDNGLVLTSCKFLEVVSKHNDIILCTKRFTRSTDKPKGTVDIQKQINALDLTIDATVYENCVDSDFDNTMEATNALANIKPSADVQDLFVKLKNEIDILLRSSKCSIDTNKFHKLVGDMFKILNDKCSQVGEMKLRDESLTENLVSIQKDYRGAQEMIKDINNRNKILLEEYDEQMKQFNEKQKVLDQLNQNLSNRIQELTKSPKKMQPNNDQAESHKVNLQDATTQYNPVDTTPKPECTPNQHDVTHNDLTQESSVSHDDTIVTITSAVIDNQSQQISESYVSISKFLELESKMKTLEHDILGLKNGMEVKQNEIESVKSHPQKKSPLKKPDKRERNPNVFIVGDGHVRNMKEALSKIIPSEWSIKTSYDQNAILQDVSNDLIKTVKGCDHLILFAGSNDMFSSSLKSMKASLKTVMETFKDSKQIHLLLVPERYDDISYNYHIKKANEQISETVAPYQNVTVYNPKHIVDCLDYCDNFFIDRQGKIKICTEIAKNMKIGDKNTDDKTNKIPAKHSDTKKNSLKFKVTKEPKNSSKPAKHQSDITKPRHFKGKKKDGRSFVYHTYQTTSKAPRYSEKDAVMTSSTSGDLDRGDRHYASRYYSSRQWDNTSHRIRGRNFY</sequence>
<evidence type="ECO:0000256" key="2">
    <source>
        <dbReference type="SAM" id="MobiDB-lite"/>
    </source>
</evidence>
<dbReference type="AlphaFoldDB" id="A0A8D8VQV9"/>
<feature type="region of interest" description="Disordered" evidence="2">
    <location>
        <begin position="558"/>
        <end position="613"/>
    </location>
</feature>
<evidence type="ECO:0000256" key="1">
    <source>
        <dbReference type="SAM" id="Coils"/>
    </source>
</evidence>
<organism evidence="3">
    <name type="scientific">Cacopsylla melanoneura</name>
    <dbReference type="NCBI Taxonomy" id="428564"/>
    <lineage>
        <taxon>Eukaryota</taxon>
        <taxon>Metazoa</taxon>
        <taxon>Ecdysozoa</taxon>
        <taxon>Arthropoda</taxon>
        <taxon>Hexapoda</taxon>
        <taxon>Insecta</taxon>
        <taxon>Pterygota</taxon>
        <taxon>Neoptera</taxon>
        <taxon>Paraneoptera</taxon>
        <taxon>Hemiptera</taxon>
        <taxon>Sternorrhyncha</taxon>
        <taxon>Psylloidea</taxon>
        <taxon>Psyllidae</taxon>
        <taxon>Psyllinae</taxon>
        <taxon>Cacopsylla</taxon>
    </lineage>
</organism>
<name>A0A8D8VQV9_9HEMI</name>
<keyword evidence="1" id="KW-0175">Coiled coil</keyword>
<feature type="compositionally biased region" description="Basic residues" evidence="2">
    <location>
        <begin position="604"/>
        <end position="613"/>
    </location>
</feature>
<feature type="region of interest" description="Disordered" evidence="2">
    <location>
        <begin position="372"/>
        <end position="396"/>
    </location>
</feature>
<protein>
    <submittedName>
        <fullName evidence="3">Uncharacterized protein</fullName>
    </submittedName>
</protein>
<dbReference type="InterPro" id="IPR036514">
    <property type="entry name" value="SGNH_hydro_sf"/>
</dbReference>
<accession>A0A8D8VQV9</accession>
<feature type="compositionally biased region" description="Basic and acidic residues" evidence="2">
    <location>
        <begin position="558"/>
        <end position="577"/>
    </location>
</feature>
<feature type="coiled-coil region" evidence="1">
    <location>
        <begin position="200"/>
        <end position="259"/>
    </location>
</feature>
<dbReference type="EMBL" id="HBUF01076394">
    <property type="protein sequence ID" value="CAG6631248.1"/>
    <property type="molecule type" value="Transcribed_RNA"/>
</dbReference>
<dbReference type="SUPFAM" id="SSF52266">
    <property type="entry name" value="SGNH hydrolase"/>
    <property type="match status" value="1"/>
</dbReference>
<evidence type="ECO:0000313" key="3">
    <source>
        <dbReference type="EMBL" id="CAG6631248.1"/>
    </source>
</evidence>
<reference evidence="3" key="1">
    <citation type="submission" date="2021-05" db="EMBL/GenBank/DDBJ databases">
        <authorList>
            <person name="Alioto T."/>
            <person name="Alioto T."/>
            <person name="Gomez Garrido J."/>
        </authorList>
    </citation>
    <scope>NUCLEOTIDE SEQUENCE</scope>
</reference>
<dbReference type="Gene3D" id="3.40.50.1110">
    <property type="entry name" value="SGNH hydrolase"/>
    <property type="match status" value="1"/>
</dbReference>
<proteinExistence type="predicted"/>